<feature type="compositionally biased region" description="Polar residues" evidence="5">
    <location>
        <begin position="309"/>
        <end position="327"/>
    </location>
</feature>
<evidence type="ECO:0000313" key="7">
    <source>
        <dbReference type="EMBL" id="KAJ4389787.1"/>
    </source>
</evidence>
<feature type="transmembrane region" description="Helical" evidence="6">
    <location>
        <begin position="41"/>
        <end position="59"/>
    </location>
</feature>
<dbReference type="Pfam" id="PF10332">
    <property type="entry name" value="DUF2418"/>
    <property type="match status" value="1"/>
</dbReference>
<evidence type="ECO:0000256" key="3">
    <source>
        <dbReference type="ARBA" id="ARBA00022989"/>
    </source>
</evidence>
<keyword evidence="4 6" id="KW-0472">Membrane</keyword>
<keyword evidence="3 6" id="KW-1133">Transmembrane helix</keyword>
<comment type="subcellular location">
    <subcellularLocation>
        <location evidence="1">Endomembrane system</location>
        <topology evidence="1">Multi-pass membrane protein</topology>
    </subcellularLocation>
</comment>
<dbReference type="AlphaFoldDB" id="A0A9W8YPQ9"/>
<accession>A0A9W8YPQ9</accession>
<evidence type="ECO:0000256" key="2">
    <source>
        <dbReference type="ARBA" id="ARBA00022692"/>
    </source>
</evidence>
<dbReference type="PANTHER" id="PTHR28293">
    <property type="entry name" value="NUCLEAR RIM PROTEIN 1"/>
    <property type="match status" value="1"/>
</dbReference>
<keyword evidence="8" id="KW-1185">Reference proteome</keyword>
<feature type="region of interest" description="Disordered" evidence="5">
    <location>
        <begin position="300"/>
        <end position="366"/>
    </location>
</feature>
<dbReference type="PANTHER" id="PTHR28293:SF1">
    <property type="entry name" value="NUCLEAR RIM PROTEIN 1"/>
    <property type="match status" value="1"/>
</dbReference>
<feature type="transmembrane region" description="Helical" evidence="6">
    <location>
        <begin position="79"/>
        <end position="100"/>
    </location>
</feature>
<feature type="compositionally biased region" description="Basic and acidic residues" evidence="5">
    <location>
        <begin position="422"/>
        <end position="437"/>
    </location>
</feature>
<protein>
    <recommendedName>
        <fullName evidence="9">Meiotically up-regulated gene 154 protein</fullName>
    </recommendedName>
</protein>
<dbReference type="EMBL" id="JAPEVB010000004">
    <property type="protein sequence ID" value="KAJ4389787.1"/>
    <property type="molecule type" value="Genomic_DNA"/>
</dbReference>
<sequence>MPRLVRRRPFMERITSALNPWDFFLWVSEEIETRDIGSKSLGTQLGLALNFIFLLARANGAYSTGSADDVFNDNDGVSWLAYFAWSFAWALAGFSVWNLYYTFWRTRAYRFFEQDVEKPVGTPNAQRVRVQSSPASSSPLRILGDIVSTESAESRAHPDKTRDVWELRLWDPLPASLQLLCLFSPVHVLMYMLALPIAPMDARPSVTVFKCLVEQAALSIMLLTLESKFAQQNKDSAHVQREVMREYDIKYVHPRLYPLVRDVGTQCGDDGEGLDHEFVELGTPSTLIKRPFKTNPNPNYLSHIDPDSNGRSVLTSRSRSPSVTATPINRPLQSDLFPSIKARPSPLRHSMPASGTRNVSPEKSMVNASTGTGTSYGGSLGVFTHSKSPLKKAASSSDMRGDTISSPRNSRELAAIEQRDLAERMMRKSSPIKDNRRSGLSSNIPQLDSPAAAEPASSPNFFSNMGKHRSRYERFPSRF</sequence>
<dbReference type="GO" id="GO:0012505">
    <property type="term" value="C:endomembrane system"/>
    <property type="evidence" value="ECO:0007669"/>
    <property type="project" value="UniProtKB-SubCell"/>
</dbReference>
<feature type="transmembrane region" description="Helical" evidence="6">
    <location>
        <begin position="177"/>
        <end position="198"/>
    </location>
</feature>
<dbReference type="GO" id="GO:0007096">
    <property type="term" value="P:regulation of exit from mitosis"/>
    <property type="evidence" value="ECO:0007669"/>
    <property type="project" value="TreeGrafter"/>
</dbReference>
<dbReference type="InterPro" id="IPR018819">
    <property type="entry name" value="Nur1/Mug154"/>
</dbReference>
<evidence type="ECO:0000256" key="1">
    <source>
        <dbReference type="ARBA" id="ARBA00004127"/>
    </source>
</evidence>
<feature type="region of interest" description="Disordered" evidence="5">
    <location>
        <begin position="422"/>
        <end position="479"/>
    </location>
</feature>
<feature type="compositionally biased region" description="Low complexity" evidence="5">
    <location>
        <begin position="449"/>
        <end position="459"/>
    </location>
</feature>
<proteinExistence type="predicted"/>
<evidence type="ECO:0000256" key="4">
    <source>
        <dbReference type="ARBA" id="ARBA00023136"/>
    </source>
</evidence>
<dbReference type="OrthoDB" id="3363151at2759"/>
<evidence type="ECO:0008006" key="9">
    <source>
        <dbReference type="Google" id="ProtNLM"/>
    </source>
</evidence>
<dbReference type="GO" id="GO:0043007">
    <property type="term" value="P:maintenance of rDNA"/>
    <property type="evidence" value="ECO:0007669"/>
    <property type="project" value="TreeGrafter"/>
</dbReference>
<evidence type="ECO:0000256" key="6">
    <source>
        <dbReference type="SAM" id="Phobius"/>
    </source>
</evidence>
<reference evidence="7" key="1">
    <citation type="submission" date="2022-10" db="EMBL/GenBank/DDBJ databases">
        <title>Tapping the CABI collections for fungal endophytes: first genome assemblies for Collariella, Neodidymelliopsis, Ascochyta clinopodiicola, Didymella pomorum, Didymosphaeria variabile, Neocosmospora piperis and Neocucurbitaria cava.</title>
        <authorList>
            <person name="Hill R."/>
        </authorList>
    </citation>
    <scope>NUCLEOTIDE SEQUENCE</scope>
    <source>
        <strain evidence="7">IMI 355082</strain>
    </source>
</reference>
<keyword evidence="2 6" id="KW-0812">Transmembrane</keyword>
<evidence type="ECO:0000313" key="8">
    <source>
        <dbReference type="Proteomes" id="UP001140453"/>
    </source>
</evidence>
<feature type="region of interest" description="Disordered" evidence="5">
    <location>
        <begin position="389"/>
        <end position="408"/>
    </location>
</feature>
<organism evidence="7 8">
    <name type="scientific">Gnomoniopsis smithogilvyi</name>
    <dbReference type="NCBI Taxonomy" id="1191159"/>
    <lineage>
        <taxon>Eukaryota</taxon>
        <taxon>Fungi</taxon>
        <taxon>Dikarya</taxon>
        <taxon>Ascomycota</taxon>
        <taxon>Pezizomycotina</taxon>
        <taxon>Sordariomycetes</taxon>
        <taxon>Sordariomycetidae</taxon>
        <taxon>Diaporthales</taxon>
        <taxon>Gnomoniaceae</taxon>
        <taxon>Gnomoniopsis</taxon>
    </lineage>
</organism>
<gene>
    <name evidence="7" type="ORF">N0V93_007259</name>
</gene>
<evidence type="ECO:0000256" key="5">
    <source>
        <dbReference type="SAM" id="MobiDB-lite"/>
    </source>
</evidence>
<dbReference type="Proteomes" id="UP001140453">
    <property type="component" value="Unassembled WGS sequence"/>
</dbReference>
<name>A0A9W8YPQ9_9PEZI</name>
<comment type="caution">
    <text evidence="7">The sequence shown here is derived from an EMBL/GenBank/DDBJ whole genome shotgun (WGS) entry which is preliminary data.</text>
</comment>